<gene>
    <name evidence="1" type="ORF">GN330_16390</name>
</gene>
<proteinExistence type="predicted"/>
<dbReference type="EMBL" id="WPHG01000004">
    <property type="protein sequence ID" value="MVA98827.1"/>
    <property type="molecule type" value="Genomic_DNA"/>
</dbReference>
<organism evidence="1 2">
    <name type="scientific">Nitratireductor arenosus</name>
    <dbReference type="NCBI Taxonomy" id="2682096"/>
    <lineage>
        <taxon>Bacteria</taxon>
        <taxon>Pseudomonadati</taxon>
        <taxon>Pseudomonadota</taxon>
        <taxon>Alphaproteobacteria</taxon>
        <taxon>Hyphomicrobiales</taxon>
        <taxon>Phyllobacteriaceae</taxon>
        <taxon>Nitratireductor</taxon>
    </lineage>
</organism>
<evidence type="ECO:0000313" key="2">
    <source>
        <dbReference type="Proteomes" id="UP000463224"/>
    </source>
</evidence>
<dbReference type="AlphaFoldDB" id="A0A844QI08"/>
<comment type="caution">
    <text evidence="1">The sequence shown here is derived from an EMBL/GenBank/DDBJ whole genome shotgun (WGS) entry which is preliminary data.</text>
</comment>
<accession>A0A844QI08</accession>
<sequence>MVGPLDLDEINRTADIVMQAYGRDEPCRALDHARRMEARDGNKRFASAVRQEVERRCLVLRHEVH</sequence>
<keyword evidence="2" id="KW-1185">Reference proteome</keyword>
<name>A0A844QI08_9HYPH</name>
<reference evidence="1 2" key="1">
    <citation type="submission" date="2019-12" db="EMBL/GenBank/DDBJ databases">
        <title>Nitratireductor arenosus sp. nov., Isolated from sea sand, Jeju island, South Korea.</title>
        <authorList>
            <person name="Kim W."/>
        </authorList>
    </citation>
    <scope>NUCLEOTIDE SEQUENCE [LARGE SCALE GENOMIC DNA]</scope>
    <source>
        <strain evidence="1 2">CAU 1489</strain>
    </source>
</reference>
<evidence type="ECO:0000313" key="1">
    <source>
        <dbReference type="EMBL" id="MVA98827.1"/>
    </source>
</evidence>
<protein>
    <submittedName>
        <fullName evidence="1">Uncharacterized protein</fullName>
    </submittedName>
</protein>
<dbReference type="RefSeq" id="WP_156713808.1">
    <property type="nucleotide sequence ID" value="NZ_WPHG01000004.1"/>
</dbReference>
<dbReference type="Proteomes" id="UP000463224">
    <property type="component" value="Unassembled WGS sequence"/>
</dbReference>